<accession>A0A6A6PAH2</accession>
<proteinExistence type="predicted"/>
<organism evidence="2 3">
    <name type="scientific">Lineolata rhizophorae</name>
    <dbReference type="NCBI Taxonomy" id="578093"/>
    <lineage>
        <taxon>Eukaryota</taxon>
        <taxon>Fungi</taxon>
        <taxon>Dikarya</taxon>
        <taxon>Ascomycota</taxon>
        <taxon>Pezizomycotina</taxon>
        <taxon>Dothideomycetes</taxon>
        <taxon>Dothideomycetes incertae sedis</taxon>
        <taxon>Lineolatales</taxon>
        <taxon>Lineolataceae</taxon>
        <taxon>Lineolata</taxon>
    </lineage>
</organism>
<feature type="region of interest" description="Disordered" evidence="1">
    <location>
        <begin position="128"/>
        <end position="165"/>
    </location>
</feature>
<gene>
    <name evidence="2" type="ORF">BDY21DRAFT_131603</name>
</gene>
<evidence type="ECO:0000313" key="3">
    <source>
        <dbReference type="Proteomes" id="UP000799766"/>
    </source>
</evidence>
<protein>
    <submittedName>
        <fullName evidence="2">Uncharacterized protein</fullName>
    </submittedName>
</protein>
<sequence length="214" mass="22952">MNVLFGIGLRDARRTMYGYAAHRLACNLDETPTRPVTWCERAVSTRARRARQNGPGLEISRLGSFETRSLGQPAALSRPYRHKIATGDRRGCCRSACASARATAQPGPGVAGEGSPLGLEIAARWGEREPRVDGGEAPSTPPVPGWPAAARLHASSRAARHRRQRQAVKARFLTSGWSPPAGRALVIGGGDSLHGGDKPRRASILCYLGQTAWL</sequence>
<reference evidence="2" key="1">
    <citation type="journal article" date="2020" name="Stud. Mycol.">
        <title>101 Dothideomycetes genomes: a test case for predicting lifestyles and emergence of pathogens.</title>
        <authorList>
            <person name="Haridas S."/>
            <person name="Albert R."/>
            <person name="Binder M."/>
            <person name="Bloem J."/>
            <person name="Labutti K."/>
            <person name="Salamov A."/>
            <person name="Andreopoulos B."/>
            <person name="Baker S."/>
            <person name="Barry K."/>
            <person name="Bills G."/>
            <person name="Bluhm B."/>
            <person name="Cannon C."/>
            <person name="Castanera R."/>
            <person name="Culley D."/>
            <person name="Daum C."/>
            <person name="Ezra D."/>
            <person name="Gonzalez J."/>
            <person name="Henrissat B."/>
            <person name="Kuo A."/>
            <person name="Liang C."/>
            <person name="Lipzen A."/>
            <person name="Lutzoni F."/>
            <person name="Magnuson J."/>
            <person name="Mondo S."/>
            <person name="Nolan M."/>
            <person name="Ohm R."/>
            <person name="Pangilinan J."/>
            <person name="Park H.-J."/>
            <person name="Ramirez L."/>
            <person name="Alfaro M."/>
            <person name="Sun H."/>
            <person name="Tritt A."/>
            <person name="Yoshinaga Y."/>
            <person name="Zwiers L.-H."/>
            <person name="Turgeon B."/>
            <person name="Goodwin S."/>
            <person name="Spatafora J."/>
            <person name="Crous P."/>
            <person name="Grigoriev I."/>
        </authorList>
    </citation>
    <scope>NUCLEOTIDE SEQUENCE</scope>
    <source>
        <strain evidence="2">ATCC 16933</strain>
    </source>
</reference>
<evidence type="ECO:0000313" key="2">
    <source>
        <dbReference type="EMBL" id="KAF2460777.1"/>
    </source>
</evidence>
<evidence type="ECO:0000256" key="1">
    <source>
        <dbReference type="SAM" id="MobiDB-lite"/>
    </source>
</evidence>
<dbReference type="Proteomes" id="UP000799766">
    <property type="component" value="Unassembled WGS sequence"/>
</dbReference>
<keyword evidence="3" id="KW-1185">Reference proteome</keyword>
<name>A0A6A6PAH2_9PEZI</name>
<dbReference type="EMBL" id="MU001672">
    <property type="protein sequence ID" value="KAF2460777.1"/>
    <property type="molecule type" value="Genomic_DNA"/>
</dbReference>
<dbReference type="AlphaFoldDB" id="A0A6A6PAH2"/>
<feature type="compositionally biased region" description="Low complexity" evidence="1">
    <location>
        <begin position="148"/>
        <end position="157"/>
    </location>
</feature>